<keyword evidence="4" id="KW-1185">Reference proteome</keyword>
<accession>A0A2K2D4C9</accession>
<organism evidence="2">
    <name type="scientific">Brachypodium distachyon</name>
    <name type="common">Purple false brome</name>
    <name type="synonym">Trachynia distachya</name>
    <dbReference type="NCBI Taxonomy" id="15368"/>
    <lineage>
        <taxon>Eukaryota</taxon>
        <taxon>Viridiplantae</taxon>
        <taxon>Streptophyta</taxon>
        <taxon>Embryophyta</taxon>
        <taxon>Tracheophyta</taxon>
        <taxon>Spermatophyta</taxon>
        <taxon>Magnoliopsida</taxon>
        <taxon>Liliopsida</taxon>
        <taxon>Poales</taxon>
        <taxon>Poaceae</taxon>
        <taxon>BOP clade</taxon>
        <taxon>Pooideae</taxon>
        <taxon>Stipodae</taxon>
        <taxon>Brachypodieae</taxon>
        <taxon>Brachypodium</taxon>
    </lineage>
</organism>
<dbReference type="Proteomes" id="UP000008810">
    <property type="component" value="Chromosome 3"/>
</dbReference>
<gene>
    <name evidence="2" type="ORF">BRADI_3g50045v3</name>
</gene>
<evidence type="ECO:0000313" key="2">
    <source>
        <dbReference type="EMBL" id="PNT69135.1"/>
    </source>
</evidence>
<feature type="compositionally biased region" description="Basic residues" evidence="1">
    <location>
        <begin position="38"/>
        <end position="48"/>
    </location>
</feature>
<feature type="compositionally biased region" description="Low complexity" evidence="1">
    <location>
        <begin position="62"/>
        <end position="73"/>
    </location>
</feature>
<name>A0A2K2D4C9_BRADI</name>
<reference evidence="2 3" key="1">
    <citation type="journal article" date="2010" name="Nature">
        <title>Genome sequencing and analysis of the model grass Brachypodium distachyon.</title>
        <authorList>
            <consortium name="International Brachypodium Initiative"/>
        </authorList>
    </citation>
    <scope>NUCLEOTIDE SEQUENCE [LARGE SCALE GENOMIC DNA]</scope>
    <source>
        <strain evidence="2 3">Bd21</strain>
    </source>
</reference>
<dbReference type="EnsemblPlants" id="PNT69135">
    <property type="protein sequence ID" value="PNT69135"/>
    <property type="gene ID" value="BRADI_3g50045v3"/>
</dbReference>
<feature type="compositionally biased region" description="Low complexity" evidence="1">
    <location>
        <begin position="176"/>
        <end position="185"/>
    </location>
</feature>
<proteinExistence type="predicted"/>
<evidence type="ECO:0000313" key="3">
    <source>
        <dbReference type="EnsemblPlants" id="PNT69135"/>
    </source>
</evidence>
<dbReference type="Gramene" id="PNT69135">
    <property type="protein sequence ID" value="PNT69135"/>
    <property type="gene ID" value="BRADI_3g50045v3"/>
</dbReference>
<evidence type="ECO:0000313" key="4">
    <source>
        <dbReference type="Proteomes" id="UP000008810"/>
    </source>
</evidence>
<feature type="region of interest" description="Disordered" evidence="1">
    <location>
        <begin position="1"/>
        <end position="211"/>
    </location>
</feature>
<evidence type="ECO:0000256" key="1">
    <source>
        <dbReference type="SAM" id="MobiDB-lite"/>
    </source>
</evidence>
<protein>
    <submittedName>
        <fullName evidence="2 3">Uncharacterized protein</fullName>
    </submittedName>
</protein>
<feature type="region of interest" description="Disordered" evidence="1">
    <location>
        <begin position="229"/>
        <end position="249"/>
    </location>
</feature>
<sequence length="249" mass="27272">MGLGHHNVPPPRPTSSTAAPAPHLPPPPQRPPRPTCHLLHRGSERRRRCGPEAQRRCEDVARLGSSSRSGGASPRWGVGPTKDQRCGGGEMWRWRRRTRGATEGLPFSEQKEIGSTERRRARGGGEGDGVARSREGEEDGRRGLSFPRRRRPSRGLLLPTPPPNAAARRGLSSPWRCSPSRGISSIRRRRPPCGVSSPDAATGRRISSNRCHYPPRDLLPDADAAAVHLAGDEEDGHGKLWKKRSQGIQ</sequence>
<feature type="compositionally biased region" description="Pro residues" evidence="1">
    <location>
        <begin position="22"/>
        <end position="34"/>
    </location>
</feature>
<feature type="compositionally biased region" description="Basic residues" evidence="1">
    <location>
        <begin position="239"/>
        <end position="249"/>
    </location>
</feature>
<reference evidence="3" key="3">
    <citation type="submission" date="2018-08" db="UniProtKB">
        <authorList>
            <consortium name="EnsemblPlants"/>
        </authorList>
    </citation>
    <scope>IDENTIFICATION</scope>
    <source>
        <strain evidence="3">cv. Bd21</strain>
    </source>
</reference>
<feature type="compositionally biased region" description="Basic and acidic residues" evidence="1">
    <location>
        <begin position="109"/>
        <end position="142"/>
    </location>
</feature>
<feature type="compositionally biased region" description="Basic and acidic residues" evidence="1">
    <location>
        <begin position="49"/>
        <end position="61"/>
    </location>
</feature>
<dbReference type="EMBL" id="CM000882">
    <property type="protein sequence ID" value="PNT69135.1"/>
    <property type="molecule type" value="Genomic_DNA"/>
</dbReference>
<reference evidence="2" key="2">
    <citation type="submission" date="2017-06" db="EMBL/GenBank/DDBJ databases">
        <title>WGS assembly of Brachypodium distachyon.</title>
        <authorList>
            <consortium name="The International Brachypodium Initiative"/>
            <person name="Lucas S."/>
            <person name="Harmon-Smith M."/>
            <person name="Lail K."/>
            <person name="Tice H."/>
            <person name="Grimwood J."/>
            <person name="Bruce D."/>
            <person name="Barry K."/>
            <person name="Shu S."/>
            <person name="Lindquist E."/>
            <person name="Wang M."/>
            <person name="Pitluck S."/>
            <person name="Vogel J.P."/>
            <person name="Garvin D.F."/>
            <person name="Mockler T.C."/>
            <person name="Schmutz J."/>
            <person name="Rokhsar D."/>
            <person name="Bevan M.W."/>
        </authorList>
    </citation>
    <scope>NUCLEOTIDE SEQUENCE</scope>
    <source>
        <strain evidence="2">Bd21</strain>
    </source>
</reference>
<dbReference type="InParanoid" id="A0A2K2D4C9"/>
<dbReference type="AlphaFoldDB" id="A0A2K2D4C9"/>